<protein>
    <submittedName>
        <fullName evidence="1">Uncharacterized protein</fullName>
    </submittedName>
</protein>
<reference evidence="1" key="1">
    <citation type="journal article" date="2020" name="Stud. Mycol.">
        <title>101 Dothideomycetes genomes: a test case for predicting lifestyles and emergence of pathogens.</title>
        <authorList>
            <person name="Haridas S."/>
            <person name="Albert R."/>
            <person name="Binder M."/>
            <person name="Bloem J."/>
            <person name="Labutti K."/>
            <person name="Salamov A."/>
            <person name="Andreopoulos B."/>
            <person name="Baker S."/>
            <person name="Barry K."/>
            <person name="Bills G."/>
            <person name="Bluhm B."/>
            <person name="Cannon C."/>
            <person name="Castanera R."/>
            <person name="Culley D."/>
            <person name="Daum C."/>
            <person name="Ezra D."/>
            <person name="Gonzalez J."/>
            <person name="Henrissat B."/>
            <person name="Kuo A."/>
            <person name="Liang C."/>
            <person name="Lipzen A."/>
            <person name="Lutzoni F."/>
            <person name="Magnuson J."/>
            <person name="Mondo S."/>
            <person name="Nolan M."/>
            <person name="Ohm R."/>
            <person name="Pangilinan J."/>
            <person name="Park H.-J."/>
            <person name="Ramirez L."/>
            <person name="Alfaro M."/>
            <person name="Sun H."/>
            <person name="Tritt A."/>
            <person name="Yoshinaga Y."/>
            <person name="Zwiers L.-H."/>
            <person name="Turgeon B."/>
            <person name="Goodwin S."/>
            <person name="Spatafora J."/>
            <person name="Crous P."/>
            <person name="Grigoriev I."/>
        </authorList>
    </citation>
    <scope>NUCLEOTIDE SEQUENCE</scope>
    <source>
        <strain evidence="1">CBS 113389</strain>
    </source>
</reference>
<evidence type="ECO:0000313" key="2">
    <source>
        <dbReference type="Proteomes" id="UP000799767"/>
    </source>
</evidence>
<dbReference type="AlphaFoldDB" id="A0A6A6PSD8"/>
<gene>
    <name evidence="1" type="ORF">BDY17DRAFT_298760</name>
</gene>
<keyword evidence="2" id="KW-1185">Reference proteome</keyword>
<dbReference type="GeneID" id="54474798"/>
<dbReference type="EMBL" id="MU001636">
    <property type="protein sequence ID" value="KAF2482584.1"/>
    <property type="molecule type" value="Genomic_DNA"/>
</dbReference>
<organism evidence="1 2">
    <name type="scientific">Neohortaea acidophila</name>
    <dbReference type="NCBI Taxonomy" id="245834"/>
    <lineage>
        <taxon>Eukaryota</taxon>
        <taxon>Fungi</taxon>
        <taxon>Dikarya</taxon>
        <taxon>Ascomycota</taxon>
        <taxon>Pezizomycotina</taxon>
        <taxon>Dothideomycetes</taxon>
        <taxon>Dothideomycetidae</taxon>
        <taxon>Mycosphaerellales</taxon>
        <taxon>Teratosphaeriaceae</taxon>
        <taxon>Neohortaea</taxon>
    </lineage>
</organism>
<accession>A0A6A6PSD8</accession>
<name>A0A6A6PSD8_9PEZI</name>
<sequence>MPMLPIRHTPQTITPRKFCFRILLPPENWPALHSSTNVRPPAPPWLRPGAQVRRGEKNSLTNFPSLDSWLRGGRVRGCG</sequence>
<dbReference type="Proteomes" id="UP000799767">
    <property type="component" value="Unassembled WGS sequence"/>
</dbReference>
<evidence type="ECO:0000313" key="1">
    <source>
        <dbReference type="EMBL" id="KAF2482584.1"/>
    </source>
</evidence>
<dbReference type="RefSeq" id="XP_033589154.1">
    <property type="nucleotide sequence ID" value="XM_033733796.1"/>
</dbReference>
<proteinExistence type="predicted"/>